<reference evidence="1 2" key="2">
    <citation type="journal article" date="2012" name="BMC Genomics">
        <title>The genome of Pelobacter carbinolicus reveals surprising metabolic capabilities and physiological features.</title>
        <authorList>
            <person name="Aklujkar M."/>
            <person name="Haveman S.A."/>
            <person name="Didonato R.Jr."/>
            <person name="Chertkov O."/>
            <person name="Han C.S."/>
            <person name="Land M.L."/>
            <person name="Brown P."/>
            <person name="Lovley D.R."/>
        </authorList>
    </citation>
    <scope>NUCLEOTIDE SEQUENCE [LARGE SCALE GENOMIC DNA]</scope>
    <source>
        <strain evidence="2">DSM 2380 / NBRC 103641 / GraBd1</strain>
    </source>
</reference>
<accession>Q3A5L6</accession>
<evidence type="ECO:0000313" key="1">
    <source>
        <dbReference type="EMBL" id="ABA88341.1"/>
    </source>
</evidence>
<keyword evidence="2" id="KW-1185">Reference proteome</keyword>
<gene>
    <name evidence="1" type="ordered locus">Pcar_1092</name>
</gene>
<dbReference type="STRING" id="338963.Pcar_1092"/>
<proteinExistence type="predicted"/>
<dbReference type="EMBL" id="CP000142">
    <property type="protein sequence ID" value="ABA88341.1"/>
    <property type="molecule type" value="Genomic_DNA"/>
</dbReference>
<sequence length="1431" mass="164797">MTHIELNRKFWAVSDQEDPDPDALRYQHLWSRDSQPGWPELLKLPRVVILAEAGTGKTEEFRETAHRLHAEGKAAFFCAIEELAEIGIEEAFDVGTYSEFRAWRDTDQSGWFFLDSVDEARLVSHDRFKRALKRIARALNDVTHRAFIYISGRGSDWDAISDLSLVEEWLPVPKEKIFQKENETEGDKTPVLPDKDESTDTELKISIFRLAPLTWEQIQLFACHRGVHEPARFIEAIGRADAGIFAERPRDLIDLIAFWQEFGEIASLAEMTEYNIGKKLTETNPKHDKKSPLSPDKARAGAESIAAALTLSRCNFIALPDPKDPSIFSRHALDPKEVLVDWTSGDVESLLRRALFDEATYGRAKIHHRSVREYLTAQWLYNLLQQGKSRRCIEQLLFAERYGLNVVVPSMKPIVAWLALWDEKICQRLCNIAPEILIGYGDPSRLPIPVREKLLRQFAEVCVSNQYYDESLDLAAIRRLADTRLADTIIELLKKYQSNEEVRHLLLRTIWQGEIKECAEIALNLALDLSMDRYTRLGGIRAIGVCGAKEQQERLVLAILADTEKGDVDLISAVCEQFFPELITVDALLDTLAKIPKPKRFSTSPISYALEQAIEKGSEETLLPLLTGLIRLLELEPFVENFHCDISKRYAWLLPHAVEIANGFLRHPSLCLNDAVLRAAELNAQSRHYDEDSKADLQSAIDNMPDLRHVFFWRAVRRVRDNRKKKNERLDDWWFIKFEPAPWKVMPEDFTYFLAQAELLPDKDDQLVAYSVALSLWHNAGRDKLHLEEMKTLARRNVEMTAKLGSYLNPPSLSSEELECDRRRNEWRQEQNNKEREQKKNRQAWIQRLQSDPQQICDISGSTIASKFPDLYDLAANIREQKNQGGSKWGSDRWETLIEEFGLEVAEAARDGLMAYWRHFCPKLKSEQDANGIPNDLIVGMVGLAIEARMKPDWARCLSHEEALLAVRYAIHEINGFPPWIKDLLASQPQAIDEILQKEFLWEFGLNDGERSTPVHHMLAQLRYSRLKPLKDRYGPYIFQLLQNKEPRRDQTLENALSIVLQGDGLDGRALAELAQRRHIESEDESRLLTWLVAWLCVDAEGAQIALQQWLSKENGKDKRREKMIRFCGAMGHHHFSRFGSNYRDFERIESLEKFVPLIYQHIRIEDDNIHDGVFTPDARDNAEDMRGYLLGKVCDTPGHHAFETLLNFSKILPHKRSRERMLVIALRRAAADTELSPWEPSDVVAFAEDGEKRPATAGELFDLVCIRLDDIKYDLEEGDTSVAATLQRVDQETELRIWFSDSLRKAARGKYSIAPEEELADAKRPDIRVHAQEIDAPCVIELKISDNWSFNEHIERLQRQLVGQYLRDVRSRYGVFLLARRRQAYWVSGRRLTFEELIAKVQIEANRINQRRPDLEAIKVIGIDLAKRRG</sequence>
<evidence type="ECO:0000313" key="2">
    <source>
        <dbReference type="Proteomes" id="UP000002534"/>
    </source>
</evidence>
<name>Q3A5L6_SYNC1</name>
<dbReference type="HOGENOM" id="CLU_004700_0_0_7"/>
<dbReference type="RefSeq" id="WP_011340811.1">
    <property type="nucleotide sequence ID" value="NC_007498.2"/>
</dbReference>
<dbReference type="eggNOG" id="COG5635">
    <property type="taxonomic scope" value="Bacteria"/>
</dbReference>
<reference evidence="2" key="1">
    <citation type="submission" date="2005-10" db="EMBL/GenBank/DDBJ databases">
        <title>Complete sequence of Pelobacter carbinolicus DSM 2380.</title>
        <authorList>
            <person name="Copeland A."/>
            <person name="Lucas S."/>
            <person name="Lapidus A."/>
            <person name="Barry K."/>
            <person name="Detter J.C."/>
            <person name="Glavina T."/>
            <person name="Hammon N."/>
            <person name="Israni S."/>
            <person name="Pitluck S."/>
            <person name="Chertkov O."/>
            <person name="Schmutz J."/>
            <person name="Larimer F."/>
            <person name="Land M."/>
            <person name="Kyrpides N."/>
            <person name="Ivanova N."/>
            <person name="Richardson P."/>
        </authorList>
    </citation>
    <scope>NUCLEOTIDE SEQUENCE [LARGE SCALE GENOMIC DNA]</scope>
    <source>
        <strain evidence="2">DSM 2380 / NBRC 103641 / GraBd1</strain>
    </source>
</reference>
<protein>
    <submittedName>
        <fullName evidence="1">Uncharacterized protein</fullName>
    </submittedName>
</protein>
<dbReference type="OrthoDB" id="336284at2"/>
<organism evidence="1 2">
    <name type="scientific">Syntrophotalea carbinolica (strain DSM 2380 / NBRC 103641 / GraBd1)</name>
    <name type="common">Pelobacter carbinolicus</name>
    <dbReference type="NCBI Taxonomy" id="338963"/>
    <lineage>
        <taxon>Bacteria</taxon>
        <taxon>Pseudomonadati</taxon>
        <taxon>Thermodesulfobacteriota</taxon>
        <taxon>Desulfuromonadia</taxon>
        <taxon>Desulfuromonadales</taxon>
        <taxon>Syntrophotaleaceae</taxon>
        <taxon>Syntrophotalea</taxon>
    </lineage>
</organism>
<dbReference type="KEGG" id="pca:Pcar_1092"/>
<dbReference type="Proteomes" id="UP000002534">
    <property type="component" value="Chromosome"/>
</dbReference>